<protein>
    <submittedName>
        <fullName evidence="1">tRNA dihydrouridine synthase DusB</fullName>
    </submittedName>
</protein>
<proteinExistence type="predicted"/>
<accession>A0A5K3FZH3</accession>
<reference evidence="1" key="1">
    <citation type="submission" date="2019-11" db="UniProtKB">
        <authorList>
            <consortium name="WormBaseParasite"/>
        </authorList>
    </citation>
    <scope>IDENTIFICATION</scope>
</reference>
<organism evidence="1">
    <name type="scientific">Mesocestoides corti</name>
    <name type="common">Flatworm</name>
    <dbReference type="NCBI Taxonomy" id="53468"/>
    <lineage>
        <taxon>Eukaryota</taxon>
        <taxon>Metazoa</taxon>
        <taxon>Spiralia</taxon>
        <taxon>Lophotrochozoa</taxon>
        <taxon>Platyhelminthes</taxon>
        <taxon>Cestoda</taxon>
        <taxon>Eucestoda</taxon>
        <taxon>Cyclophyllidea</taxon>
        <taxon>Mesocestoididae</taxon>
        <taxon>Mesocestoides</taxon>
    </lineage>
</organism>
<dbReference type="WBParaSite" id="MCU_013660-RA">
    <property type="protein sequence ID" value="MCU_013660-RA"/>
    <property type="gene ID" value="MCU_013660"/>
</dbReference>
<sequence length="75" mass="8271">RKHAQARNLIGPFCIVRCTLGTDMAKHTDMVEAFTARMVEHWLRGENSEDNQSVATIDAVNGVTAPKRLINGGHL</sequence>
<name>A0A5K3FZH3_MESCO</name>
<evidence type="ECO:0000313" key="1">
    <source>
        <dbReference type="WBParaSite" id="MCU_013660-RA"/>
    </source>
</evidence>
<dbReference type="AlphaFoldDB" id="A0A5K3FZH3"/>